<dbReference type="EMBL" id="DVMO01000042">
    <property type="protein sequence ID" value="HIU27282.1"/>
    <property type="molecule type" value="Genomic_DNA"/>
</dbReference>
<dbReference type="Gene3D" id="1.10.1660.10">
    <property type="match status" value="1"/>
</dbReference>
<comment type="caution">
    <text evidence="2">The sequence shown here is derived from an EMBL/GenBank/DDBJ whole genome shotgun (WGS) entry which is preliminary data.</text>
</comment>
<reference evidence="2" key="1">
    <citation type="submission" date="2020-10" db="EMBL/GenBank/DDBJ databases">
        <authorList>
            <person name="Gilroy R."/>
        </authorList>
    </citation>
    <scope>NUCLEOTIDE SEQUENCE</scope>
    <source>
        <strain evidence="2">11300</strain>
    </source>
</reference>
<dbReference type="Pfam" id="PF13411">
    <property type="entry name" value="MerR_1"/>
    <property type="match status" value="1"/>
</dbReference>
<organism evidence="2 3">
    <name type="scientific">Candidatus Fimisoma avicola</name>
    <dbReference type="NCBI Taxonomy" id="2840826"/>
    <lineage>
        <taxon>Bacteria</taxon>
        <taxon>Bacillati</taxon>
        <taxon>Bacillota</taxon>
        <taxon>Clostridia</taxon>
        <taxon>Eubacteriales</taxon>
        <taxon>Candidatus Fimisoma</taxon>
    </lineage>
</organism>
<dbReference type="InterPro" id="IPR000551">
    <property type="entry name" value="MerR-type_HTH_dom"/>
</dbReference>
<proteinExistence type="predicted"/>
<sequence length="118" mass="13964">MDIEEVSRRYGVSCAFLKEYKSWKLTGDQNEKTPLQFDDRDMANICLAVTLRDIGFSISDVQKYMEFEQRGDLSGQKRLAMLECLRQQAMKAIHEDQLRLDKLDYLRYSMRRLKEGDK</sequence>
<dbReference type="GO" id="GO:0003677">
    <property type="term" value="F:DNA binding"/>
    <property type="evidence" value="ECO:0007669"/>
    <property type="project" value="InterPro"/>
</dbReference>
<gene>
    <name evidence="2" type="ORF">IAD16_02725</name>
</gene>
<reference evidence="2" key="2">
    <citation type="journal article" date="2021" name="PeerJ">
        <title>Extensive microbial diversity within the chicken gut microbiome revealed by metagenomics and culture.</title>
        <authorList>
            <person name="Gilroy R."/>
            <person name="Ravi A."/>
            <person name="Getino M."/>
            <person name="Pursley I."/>
            <person name="Horton D.L."/>
            <person name="Alikhan N.F."/>
            <person name="Baker D."/>
            <person name="Gharbi K."/>
            <person name="Hall N."/>
            <person name="Watson M."/>
            <person name="Adriaenssens E.M."/>
            <person name="Foster-Nyarko E."/>
            <person name="Jarju S."/>
            <person name="Secka A."/>
            <person name="Antonio M."/>
            <person name="Oren A."/>
            <person name="Chaudhuri R.R."/>
            <person name="La Ragione R."/>
            <person name="Hildebrand F."/>
            <person name="Pallen M.J."/>
        </authorList>
    </citation>
    <scope>NUCLEOTIDE SEQUENCE</scope>
    <source>
        <strain evidence="2">11300</strain>
    </source>
</reference>
<dbReference type="GO" id="GO:0006355">
    <property type="term" value="P:regulation of DNA-templated transcription"/>
    <property type="evidence" value="ECO:0007669"/>
    <property type="project" value="InterPro"/>
</dbReference>
<evidence type="ECO:0000313" key="2">
    <source>
        <dbReference type="EMBL" id="HIU27282.1"/>
    </source>
</evidence>
<dbReference type="SUPFAM" id="SSF46955">
    <property type="entry name" value="Putative DNA-binding domain"/>
    <property type="match status" value="1"/>
</dbReference>
<feature type="domain" description="HTH merR-type" evidence="1">
    <location>
        <begin position="1"/>
        <end position="66"/>
    </location>
</feature>
<name>A0A9D1I3U6_9FIRM</name>
<evidence type="ECO:0000259" key="1">
    <source>
        <dbReference type="Pfam" id="PF13411"/>
    </source>
</evidence>
<dbReference type="AlphaFoldDB" id="A0A9D1I3U6"/>
<dbReference type="Proteomes" id="UP000824091">
    <property type="component" value="Unassembled WGS sequence"/>
</dbReference>
<protein>
    <submittedName>
        <fullName evidence="2">MerR family transcriptional regulator</fullName>
    </submittedName>
</protein>
<accession>A0A9D1I3U6</accession>
<evidence type="ECO:0000313" key="3">
    <source>
        <dbReference type="Proteomes" id="UP000824091"/>
    </source>
</evidence>
<dbReference type="InterPro" id="IPR009061">
    <property type="entry name" value="DNA-bd_dom_put_sf"/>
</dbReference>